<dbReference type="Proteomes" id="UP001054902">
    <property type="component" value="Unassembled WGS sequence"/>
</dbReference>
<dbReference type="InterPro" id="IPR036397">
    <property type="entry name" value="RNaseH_sf"/>
</dbReference>
<protein>
    <recommendedName>
        <fullName evidence="1">Tc1-like transposase DDE domain-containing protein</fullName>
    </recommendedName>
</protein>
<dbReference type="Gene3D" id="3.30.420.10">
    <property type="entry name" value="Ribonuclease H-like superfamily/Ribonuclease H"/>
    <property type="match status" value="1"/>
</dbReference>
<accession>A0AAD3CDN3</accession>
<dbReference type="AlphaFoldDB" id="A0AAD3CDN3"/>
<keyword evidence="4" id="KW-1185">Reference proteome</keyword>
<dbReference type="PANTHER" id="PTHR46564">
    <property type="entry name" value="TRANSPOSASE"/>
    <property type="match status" value="1"/>
</dbReference>
<comment type="caution">
    <text evidence="2">The sequence shown here is derived from an EMBL/GenBank/DDBJ whole genome shotgun (WGS) entry which is preliminary data.</text>
</comment>
<proteinExistence type="predicted"/>
<reference evidence="2" key="1">
    <citation type="submission" date="2020-02" db="EMBL/GenBank/DDBJ databases">
        <authorList>
            <person name="Hongo Y."/>
            <person name="Kimura K."/>
            <person name="Takaki Y."/>
            <person name="Tomaru Y."/>
        </authorList>
    </citation>
    <scope>NUCLEOTIDE SEQUENCE</scope>
    <source>
        <strain evidence="2">NIES-3715</strain>
    </source>
</reference>
<dbReference type="InterPro" id="IPR038717">
    <property type="entry name" value="Tc1-like_DDE_dom"/>
</dbReference>
<name>A0AAD3CDN3_9STRA</name>
<dbReference type="EMBL" id="BLLK01000019">
    <property type="protein sequence ID" value="GFH44212.1"/>
    <property type="molecule type" value="Genomic_DNA"/>
</dbReference>
<dbReference type="EMBL" id="BLLK01000069">
    <property type="protein sequence ID" value="GFH60275.1"/>
    <property type="molecule type" value="Genomic_DNA"/>
</dbReference>
<dbReference type="NCBIfam" id="NF033545">
    <property type="entry name" value="transpos_IS630"/>
    <property type="match status" value="1"/>
</dbReference>
<dbReference type="InterPro" id="IPR009057">
    <property type="entry name" value="Homeodomain-like_sf"/>
</dbReference>
<sequence length="393" mass="45321">MPESSNVQSSSQKLPWGKRKEHVCLVHIEELIELNPGRPIDHVLKETAAKYSIPKSTLHNWYSHYKKYGEYPYETKAERKKLRKLYKKCKYTNIVTHAIVEAVGAIIEEHPEFFLDEIQQALAKNNKTLLSLSTIHRILTEKLGLSLQVCYESAKQRNEVERLRYKRALETLVSDPAQIVFVDETHKDRRASRRRRAWGKRNSGGVALKRWFKNTVRYTMIAALDINGFISETVDCVIRDEISSEGAAGTVNAEYFESWVENFLCPTLGNFLKAEARSIVVMDNASTHMDSRVADMIRATGAYLLYTAPYSPDLNPIELAFNIYKNHLKRNEIAFEYDWYRTHMAAFQSINRDICIKEFRRCEVPLSNQILTTVEEEELASNLIVALTVNHSL</sequence>
<organism evidence="2 4">
    <name type="scientific">Chaetoceros tenuissimus</name>
    <dbReference type="NCBI Taxonomy" id="426638"/>
    <lineage>
        <taxon>Eukaryota</taxon>
        <taxon>Sar</taxon>
        <taxon>Stramenopiles</taxon>
        <taxon>Ochrophyta</taxon>
        <taxon>Bacillariophyta</taxon>
        <taxon>Coscinodiscophyceae</taxon>
        <taxon>Chaetocerotophycidae</taxon>
        <taxon>Chaetocerotales</taxon>
        <taxon>Chaetocerotaceae</taxon>
        <taxon>Chaetoceros</taxon>
    </lineage>
</organism>
<gene>
    <name evidence="2" type="ORF">CTEN210_00686</name>
    <name evidence="3" type="ORF">CTEN210_16751</name>
</gene>
<evidence type="ECO:0000259" key="1">
    <source>
        <dbReference type="Pfam" id="PF13358"/>
    </source>
</evidence>
<dbReference type="Pfam" id="PF13358">
    <property type="entry name" value="DDE_3"/>
    <property type="match status" value="1"/>
</dbReference>
<reference evidence="2 4" key="2">
    <citation type="journal article" date="2021" name="Sci. Rep.">
        <title>The genome of the diatom Chaetoceros tenuissimus carries an ancient integrated fragment of an extant virus.</title>
        <authorList>
            <person name="Hongo Y."/>
            <person name="Kimura K."/>
            <person name="Takaki Y."/>
            <person name="Yoshida Y."/>
            <person name="Baba S."/>
            <person name="Kobayashi G."/>
            <person name="Nagasaki K."/>
            <person name="Hano T."/>
            <person name="Tomaru Y."/>
        </authorList>
    </citation>
    <scope>NUCLEOTIDE SEQUENCE [LARGE SCALE GENOMIC DNA]</scope>
    <source>
        <strain evidence="2 4">NIES-3715</strain>
    </source>
</reference>
<dbReference type="PANTHER" id="PTHR46564:SF1">
    <property type="entry name" value="TRANSPOSASE"/>
    <property type="match status" value="1"/>
</dbReference>
<evidence type="ECO:0000313" key="4">
    <source>
        <dbReference type="Proteomes" id="UP001054902"/>
    </source>
</evidence>
<evidence type="ECO:0000313" key="2">
    <source>
        <dbReference type="EMBL" id="GFH44212.1"/>
    </source>
</evidence>
<feature type="domain" description="Tc1-like transposase DDE" evidence="1">
    <location>
        <begin position="178"/>
        <end position="332"/>
    </location>
</feature>
<dbReference type="InterPro" id="IPR047655">
    <property type="entry name" value="Transpos_IS630-like"/>
</dbReference>
<dbReference type="GO" id="GO:0003676">
    <property type="term" value="F:nucleic acid binding"/>
    <property type="evidence" value="ECO:0007669"/>
    <property type="project" value="InterPro"/>
</dbReference>
<dbReference type="SUPFAM" id="SSF46689">
    <property type="entry name" value="Homeodomain-like"/>
    <property type="match status" value="1"/>
</dbReference>
<evidence type="ECO:0000313" key="3">
    <source>
        <dbReference type="EMBL" id="GFH60275.1"/>
    </source>
</evidence>